<dbReference type="EMBL" id="JADZSC010000001">
    <property type="protein sequence ID" value="MBH0229523.1"/>
    <property type="molecule type" value="Genomic_DNA"/>
</dbReference>
<dbReference type="InterPro" id="IPR046126">
    <property type="entry name" value="DUF6123"/>
</dbReference>
<comment type="caution">
    <text evidence="1">The sequence shown here is derived from an EMBL/GenBank/DDBJ whole genome shotgun (WGS) entry which is preliminary data.</text>
</comment>
<organism evidence="1 2">
    <name type="scientific">Halobacillus yeomjeoni</name>
    <dbReference type="NCBI Taxonomy" id="311194"/>
    <lineage>
        <taxon>Bacteria</taxon>
        <taxon>Bacillati</taxon>
        <taxon>Bacillota</taxon>
        <taxon>Bacilli</taxon>
        <taxon>Bacillales</taxon>
        <taxon>Bacillaceae</taxon>
        <taxon>Halobacillus</taxon>
    </lineage>
</organism>
<keyword evidence="2" id="KW-1185">Reference proteome</keyword>
<gene>
    <name evidence="1" type="ORF">H0267_04770</name>
</gene>
<name>A0A931HUA3_9BACI</name>
<dbReference type="RefSeq" id="WP_197316126.1">
    <property type="nucleotide sequence ID" value="NZ_JADZSC010000001.1"/>
</dbReference>
<evidence type="ECO:0000313" key="2">
    <source>
        <dbReference type="Proteomes" id="UP000614490"/>
    </source>
</evidence>
<dbReference type="AlphaFoldDB" id="A0A931HUA3"/>
<proteinExistence type="predicted"/>
<evidence type="ECO:0000313" key="1">
    <source>
        <dbReference type="EMBL" id="MBH0229523.1"/>
    </source>
</evidence>
<accession>A0A931HUA3</accession>
<reference evidence="1 2" key="1">
    <citation type="journal article" date="2005" name="Int. J. Syst. Evol. Microbiol.">
        <title>Halobacillus yeomjeoni sp. nov., isolated from a marine solar saltern in Korea.</title>
        <authorList>
            <person name="Yoon J.H."/>
            <person name="Kang S.J."/>
            <person name="Lee C.H."/>
            <person name="Oh H.W."/>
            <person name="Oh T.K."/>
        </authorList>
    </citation>
    <scope>NUCLEOTIDE SEQUENCE [LARGE SCALE GENOMIC DNA]</scope>
    <source>
        <strain evidence="1 2">KCTC 3957</strain>
    </source>
</reference>
<sequence length="96" mass="11155">MNNDHTLAYFLEDLWAKGFKLSDEDVRFIYFGNNSTNAPAWKTIIAVRVTLKFQHTFDPSFFMSVLEHISNPEIESKRGAYHALEQRGLYNRQPSA</sequence>
<dbReference type="Proteomes" id="UP000614490">
    <property type="component" value="Unassembled WGS sequence"/>
</dbReference>
<dbReference type="Pfam" id="PF19618">
    <property type="entry name" value="DUF6123"/>
    <property type="match status" value="1"/>
</dbReference>
<protein>
    <submittedName>
        <fullName evidence="1">Uncharacterized protein</fullName>
    </submittedName>
</protein>